<dbReference type="InterPro" id="IPR040505">
    <property type="entry name" value="DUF5537"/>
</dbReference>
<dbReference type="OrthoDB" id="9888309at2759"/>
<name>A0A8B8CBL3_CRAVI</name>
<evidence type="ECO:0000256" key="1">
    <source>
        <dbReference type="SAM" id="MobiDB-lite"/>
    </source>
</evidence>
<dbReference type="Pfam" id="PF17690">
    <property type="entry name" value="DUF5537"/>
    <property type="match status" value="1"/>
</dbReference>
<keyword evidence="2" id="KW-1185">Reference proteome</keyword>
<dbReference type="GeneID" id="111118128"/>
<accession>A0A8B8CBL3</accession>
<dbReference type="AlphaFoldDB" id="A0A8B8CBL3"/>
<reference evidence="3" key="1">
    <citation type="submission" date="2025-08" db="UniProtKB">
        <authorList>
            <consortium name="RefSeq"/>
        </authorList>
    </citation>
    <scope>IDENTIFICATION</scope>
    <source>
        <tissue evidence="3">Whole sample</tissue>
    </source>
</reference>
<protein>
    <submittedName>
        <fullName evidence="3">Uncharacterized protein LOC111118128</fullName>
    </submittedName>
</protein>
<feature type="compositionally biased region" description="Polar residues" evidence="1">
    <location>
        <begin position="99"/>
        <end position="112"/>
    </location>
</feature>
<organism evidence="2 3">
    <name type="scientific">Crassostrea virginica</name>
    <name type="common">Eastern oyster</name>
    <dbReference type="NCBI Taxonomy" id="6565"/>
    <lineage>
        <taxon>Eukaryota</taxon>
        <taxon>Metazoa</taxon>
        <taxon>Spiralia</taxon>
        <taxon>Lophotrochozoa</taxon>
        <taxon>Mollusca</taxon>
        <taxon>Bivalvia</taxon>
        <taxon>Autobranchia</taxon>
        <taxon>Pteriomorphia</taxon>
        <taxon>Ostreida</taxon>
        <taxon>Ostreoidea</taxon>
        <taxon>Ostreidae</taxon>
        <taxon>Crassostrea</taxon>
    </lineage>
</organism>
<sequence length="264" mass="29355">MQLRIKFISSTAHSLPYSTADIVYGSENSQSEVDDARPNSFVDSNGKEARISSCELTEQINRHSNEKLRLKKSYSAEKVNSFKENEDNLRPHQFFPSPKQIQHRTNGSTRNPSYRGEPNFNMRTNSISSGKDSENLIAMGTIWSPNAQTPVKQICSSTSGASSITSSVTIRNMQMTSTQGSSSSTGLPQGSRGRYSIAGMKPILVQSSKNMTTKEVDPRYTDPVLGAPASFQQRLMELSALEADTIRYERNKKVKKKTKLDRDS</sequence>
<dbReference type="KEGG" id="cvn:111118128"/>
<evidence type="ECO:0000313" key="3">
    <source>
        <dbReference type="RefSeq" id="XP_022313152.1"/>
    </source>
</evidence>
<evidence type="ECO:0000313" key="2">
    <source>
        <dbReference type="Proteomes" id="UP000694844"/>
    </source>
</evidence>
<proteinExistence type="predicted"/>
<dbReference type="RefSeq" id="XP_022313152.1">
    <property type="nucleotide sequence ID" value="XM_022457444.1"/>
</dbReference>
<feature type="region of interest" description="Disordered" evidence="1">
    <location>
        <begin position="88"/>
        <end position="121"/>
    </location>
</feature>
<gene>
    <name evidence="3" type="primary">LOC111118128</name>
</gene>
<dbReference type="Proteomes" id="UP000694844">
    <property type="component" value="Chromosome 2"/>
</dbReference>